<sequence>MDHYDVIVLGGGNAGLCAALSAREQGARVALLERAPVEQRGGNSAHTGGAFRVAYRGVDDLRELMPDLLDSEIQNSDFGSYSQEEFFSELAAQSQYRADPEVLDTVVTEGFGTLQWMTRQGVRFMPIFGRQAFKVDGKYKFWGGLTVEVSGGGLGLVETLMQRAERNGVELHYGCRARHLSRDEQGNWQVECANGQRFSAAGLILATGGFHANLEWRAKYLGPGWDLAKVRGSRYNTGDGIRMAMDIGAAAHGNWSGCHAVFYDANAPEQGDLNLLNQQKNYFHLGVVVNAEGKRFVDEGLDFRNYTYSSMGAKVLQQPGGIAWQLFDQHSESLLPDEYRVRQATRVQADTLEELASKLEGINVNALLDTLSAYNGAVNREVPFNPAIRDGRSTSGLEIPKSNWANPLERPPFVAYAVTCGITFTFGGLKVNSQAQVIDEEGQVIPGLYAAGELVGNLYYVKYAGGAGLTSGSVLGRIAGAGAAAPKRIIPAAATPLNQAKEPS</sequence>
<evidence type="ECO:0000259" key="5">
    <source>
        <dbReference type="Pfam" id="PF00890"/>
    </source>
</evidence>
<gene>
    <name evidence="6" type="primary">urdA_3</name>
    <name evidence="6" type="ORF">PS691_04693</name>
</gene>
<protein>
    <submittedName>
        <fullName evidence="6">Urocanate reductase</fullName>
        <ecNumber evidence="6">1.3.99.33</ecNumber>
    </submittedName>
</protein>
<dbReference type="SUPFAM" id="SSF56425">
    <property type="entry name" value="Succinate dehydrogenase/fumarate reductase flavoprotein, catalytic domain"/>
    <property type="match status" value="1"/>
</dbReference>
<dbReference type="GO" id="GO:0016491">
    <property type="term" value="F:oxidoreductase activity"/>
    <property type="evidence" value="ECO:0007669"/>
    <property type="project" value="UniProtKB-KW"/>
</dbReference>
<dbReference type="Proteomes" id="UP000337909">
    <property type="component" value="Unassembled WGS sequence"/>
</dbReference>
<name>A0A5E7ELG2_PSEFL</name>
<dbReference type="InterPro" id="IPR027477">
    <property type="entry name" value="Succ_DH/fumarate_Rdtase_cat_sf"/>
</dbReference>
<dbReference type="RefSeq" id="WP_150644529.1">
    <property type="nucleotide sequence ID" value="NZ_CABVHQ010000063.1"/>
</dbReference>
<keyword evidence="3" id="KW-0274">FAD</keyword>
<comment type="cofactor">
    <cofactor evidence="1">
        <name>FAD</name>
        <dbReference type="ChEBI" id="CHEBI:57692"/>
    </cofactor>
</comment>
<evidence type="ECO:0000256" key="2">
    <source>
        <dbReference type="ARBA" id="ARBA00022630"/>
    </source>
</evidence>
<dbReference type="OrthoDB" id="9813348at2"/>
<evidence type="ECO:0000313" key="6">
    <source>
        <dbReference type="EMBL" id="VVO27765.1"/>
    </source>
</evidence>
<dbReference type="Gene3D" id="3.90.700.10">
    <property type="entry name" value="Succinate dehydrogenase/fumarate reductase flavoprotein, catalytic domain"/>
    <property type="match status" value="1"/>
</dbReference>
<dbReference type="SUPFAM" id="SSF51905">
    <property type="entry name" value="FAD/NAD(P)-binding domain"/>
    <property type="match status" value="1"/>
</dbReference>
<organism evidence="6 7">
    <name type="scientific">Pseudomonas fluorescens</name>
    <dbReference type="NCBI Taxonomy" id="294"/>
    <lineage>
        <taxon>Bacteria</taxon>
        <taxon>Pseudomonadati</taxon>
        <taxon>Pseudomonadota</taxon>
        <taxon>Gammaproteobacteria</taxon>
        <taxon>Pseudomonadales</taxon>
        <taxon>Pseudomonadaceae</taxon>
        <taxon>Pseudomonas</taxon>
    </lineage>
</organism>
<dbReference type="InterPro" id="IPR050315">
    <property type="entry name" value="FAD-oxidoreductase_2"/>
</dbReference>
<dbReference type="EC" id="1.3.99.33" evidence="6"/>
<reference evidence="6 7" key="1">
    <citation type="submission" date="2019-09" db="EMBL/GenBank/DDBJ databases">
        <authorList>
            <person name="Chandra G."/>
            <person name="Truman W A."/>
        </authorList>
    </citation>
    <scope>NUCLEOTIDE SEQUENCE [LARGE SCALE GENOMIC DNA]</scope>
    <source>
        <strain evidence="6">PS691</strain>
    </source>
</reference>
<proteinExistence type="predicted"/>
<feature type="domain" description="FAD-dependent oxidoreductase 2 FAD-binding" evidence="5">
    <location>
        <begin position="5"/>
        <end position="460"/>
    </location>
</feature>
<dbReference type="PANTHER" id="PTHR43400:SF7">
    <property type="entry name" value="FAD-DEPENDENT OXIDOREDUCTASE 2 FAD BINDING DOMAIN-CONTAINING PROTEIN"/>
    <property type="match status" value="1"/>
</dbReference>
<dbReference type="AlphaFoldDB" id="A0A5E7ELG2"/>
<dbReference type="EMBL" id="CABVHQ010000063">
    <property type="protein sequence ID" value="VVO27765.1"/>
    <property type="molecule type" value="Genomic_DNA"/>
</dbReference>
<dbReference type="Gene3D" id="3.50.50.60">
    <property type="entry name" value="FAD/NAD(P)-binding domain"/>
    <property type="match status" value="1"/>
</dbReference>
<dbReference type="Pfam" id="PF00890">
    <property type="entry name" value="FAD_binding_2"/>
    <property type="match status" value="1"/>
</dbReference>
<keyword evidence="2" id="KW-0285">Flavoprotein</keyword>
<dbReference type="InterPro" id="IPR036188">
    <property type="entry name" value="FAD/NAD-bd_sf"/>
</dbReference>
<evidence type="ECO:0000256" key="4">
    <source>
        <dbReference type="ARBA" id="ARBA00023002"/>
    </source>
</evidence>
<dbReference type="NCBIfam" id="NF006130">
    <property type="entry name" value="PRK08274.1"/>
    <property type="match status" value="1"/>
</dbReference>
<accession>A0A5E7ELG2</accession>
<evidence type="ECO:0000256" key="1">
    <source>
        <dbReference type="ARBA" id="ARBA00001974"/>
    </source>
</evidence>
<dbReference type="PANTHER" id="PTHR43400">
    <property type="entry name" value="FUMARATE REDUCTASE"/>
    <property type="match status" value="1"/>
</dbReference>
<evidence type="ECO:0000256" key="3">
    <source>
        <dbReference type="ARBA" id="ARBA00022827"/>
    </source>
</evidence>
<evidence type="ECO:0000313" key="7">
    <source>
        <dbReference type="Proteomes" id="UP000337909"/>
    </source>
</evidence>
<dbReference type="InterPro" id="IPR003953">
    <property type="entry name" value="FAD-dep_OxRdtase_2_FAD-bd"/>
</dbReference>
<keyword evidence="4 6" id="KW-0560">Oxidoreductase</keyword>